<dbReference type="Pfam" id="PF19044">
    <property type="entry name" value="P-loop_TraG"/>
    <property type="match status" value="2"/>
</dbReference>
<proteinExistence type="predicted"/>
<protein>
    <submittedName>
        <fullName evidence="2">DUF87 domain-containing protein</fullName>
    </submittedName>
</protein>
<evidence type="ECO:0000313" key="2">
    <source>
        <dbReference type="EMBL" id="KAB4181185.1"/>
    </source>
</evidence>
<evidence type="ECO:0000259" key="1">
    <source>
        <dbReference type="Pfam" id="PF19044"/>
    </source>
</evidence>
<dbReference type="Gene3D" id="3.40.50.300">
    <property type="entry name" value="P-loop containing nucleotide triphosphate hydrolases"/>
    <property type="match status" value="2"/>
</dbReference>
<organism evidence="2 3">
    <name type="scientific">Bacteroides uniformis</name>
    <dbReference type="NCBI Taxonomy" id="820"/>
    <lineage>
        <taxon>Bacteria</taxon>
        <taxon>Pseudomonadati</taxon>
        <taxon>Bacteroidota</taxon>
        <taxon>Bacteroidia</taxon>
        <taxon>Bacteroidales</taxon>
        <taxon>Bacteroidaceae</taxon>
        <taxon>Bacteroides</taxon>
    </lineage>
</organism>
<sequence>MTLYIILFFIALCTGMALSVYTFGTGGKRKHIFQNIYFSVEDTDGVGVLYTKTGEYSAVLKIENPVQKYSADIDSYYDFTHLFSALAQTLGEGYALHKQDIFVRKQFANEPENNQEFLSASYFRYFNGRPYTDSLCYLTITQEAKKSRLFSYDSKKWRDFLVKIYKVRDLLRDSGVQVKFLNKAEASEYVDRYFAMNFKDRTVSMTNVKSDDETVSMGDKRCKVYSLVDVDCAALPSLIRPYTNIEVNNTEMPVDLVSVVDNIPNAETVVYNQIIFLPSQKRELALLDKKKNRHASIPNPSNQMAVEDIKQVQDVIARESKLLVYTHFNMVVGVPADTDLQKCTNHLENAFGRMGIHISKRAYNQLELFVSSFPGNCYSLNEEYDRFLTLSDAAVCLMYKERVQHSEETPIKIYYTDRQGVPVAIDITGKEGKNKLTDNSNFFCLGPSGSGKSFHMNSVVRQLHEQGTDVVMVDTGNSYEGLCEYFGGKYISYTEERPITMNPFRINREEMNVEKTGFLKNLVLLIWKGTQGTVTKTEDRLIEHVITEYYDAYFNGFEGFTPQQREDLRKSLVIDDRNSSEKRHESERERAVRIEGIIDEIEGRRKELKVEELSFNSFYEYSVQRIPDICEENRITGIDLSTYRYMMKDFYLGGNHEKTLNENMDSSLFDETFVVFEIDSIKDDPLLFPLVTLIIMDVFLQKMRIKKNRKVLVIEEAWKAIASPLMAEYIKFMYKTARKFWASVGVVTQEIQDIIGSEIVKEAIINNSDVVMLLDQSKFKERFDTIKTILGLTDVDCKKIFTINRLENKEGRSFFREVFIRRGTTSGVYGVEEPRECYMTYTTERAEKEALKLYKRELQCSHQEAIEAYCRDWNTSGIGKALPFAQKVNEAGCVLNLTTKITS</sequence>
<accession>A0A7J5GUK2</accession>
<dbReference type="Proteomes" id="UP000487221">
    <property type="component" value="Unassembled WGS sequence"/>
</dbReference>
<dbReference type="PANTHER" id="PTHR38467">
    <property type="match status" value="1"/>
</dbReference>
<dbReference type="SUPFAM" id="SSF52540">
    <property type="entry name" value="P-loop containing nucleoside triphosphate hydrolases"/>
    <property type="match status" value="1"/>
</dbReference>
<dbReference type="InterPro" id="IPR043964">
    <property type="entry name" value="P-loop_TraG"/>
</dbReference>
<gene>
    <name evidence="2" type="ORF">GAQ44_16715</name>
</gene>
<dbReference type="PANTHER" id="PTHR38467:SF1">
    <property type="entry name" value="CONJUGATIVE TRANSFER: ASSEMBLY"/>
    <property type="match status" value="1"/>
</dbReference>
<dbReference type="AlphaFoldDB" id="A0A7J5GUK2"/>
<dbReference type="InterPro" id="IPR027417">
    <property type="entry name" value="P-loop_NTPase"/>
</dbReference>
<dbReference type="EMBL" id="WCTY01000034">
    <property type="protein sequence ID" value="KAB4181185.1"/>
    <property type="molecule type" value="Genomic_DNA"/>
</dbReference>
<feature type="domain" description="TraG P-loop" evidence="1">
    <location>
        <begin position="580"/>
        <end position="870"/>
    </location>
</feature>
<dbReference type="InterPro" id="IPR053155">
    <property type="entry name" value="F-pilin_assembly_TraC"/>
</dbReference>
<evidence type="ECO:0000313" key="3">
    <source>
        <dbReference type="Proteomes" id="UP000487221"/>
    </source>
</evidence>
<reference evidence="2 3" key="1">
    <citation type="journal article" date="2019" name="Nat. Med.">
        <title>A library of human gut bacterial isolates paired with longitudinal multiomics data enables mechanistic microbiome research.</title>
        <authorList>
            <person name="Poyet M."/>
            <person name="Groussin M."/>
            <person name="Gibbons S.M."/>
            <person name="Avila-Pacheco J."/>
            <person name="Jiang X."/>
            <person name="Kearney S.M."/>
            <person name="Perrotta A.R."/>
            <person name="Berdy B."/>
            <person name="Zhao S."/>
            <person name="Lieberman T.D."/>
            <person name="Swanson P.K."/>
            <person name="Smith M."/>
            <person name="Roesemann S."/>
            <person name="Alexander J.E."/>
            <person name="Rich S.A."/>
            <person name="Livny J."/>
            <person name="Vlamakis H."/>
            <person name="Clish C."/>
            <person name="Bullock K."/>
            <person name="Deik A."/>
            <person name="Scott J."/>
            <person name="Pierce K.A."/>
            <person name="Xavier R.J."/>
            <person name="Alm E.J."/>
        </authorList>
    </citation>
    <scope>NUCLEOTIDE SEQUENCE [LARGE SCALE GENOMIC DNA]</scope>
    <source>
        <strain evidence="2 3">BIOML-A19</strain>
    </source>
</reference>
<name>A0A7J5GUK2_BACUN</name>
<comment type="caution">
    <text evidence="2">The sequence shown here is derived from an EMBL/GenBank/DDBJ whole genome shotgun (WGS) entry which is preliminary data.</text>
</comment>
<feature type="domain" description="TraG P-loop" evidence="1">
    <location>
        <begin position="415"/>
        <end position="552"/>
    </location>
</feature>
<dbReference type="RefSeq" id="WP_151875895.1">
    <property type="nucleotide sequence ID" value="NZ_WCTY01000034.1"/>
</dbReference>